<dbReference type="CDD" id="cd00009">
    <property type="entry name" value="AAA"/>
    <property type="match status" value="2"/>
</dbReference>
<feature type="compositionally biased region" description="Basic and acidic residues" evidence="11">
    <location>
        <begin position="1764"/>
        <end position="1778"/>
    </location>
</feature>
<feature type="region of interest" description="Disordered" evidence="11">
    <location>
        <begin position="4381"/>
        <end position="4409"/>
    </location>
</feature>
<feature type="compositionally biased region" description="Low complexity" evidence="11">
    <location>
        <begin position="4744"/>
        <end position="4755"/>
    </location>
</feature>
<comment type="function">
    <text evidence="9">Nuclear chaperone required for maturation and nuclear export of pre-60S ribosome subunits.</text>
</comment>
<keyword evidence="10" id="KW-0175">Coiled coil</keyword>
<feature type="compositionally biased region" description="Basic and acidic residues" evidence="11">
    <location>
        <begin position="4547"/>
        <end position="4566"/>
    </location>
</feature>
<evidence type="ECO:0000256" key="10">
    <source>
        <dbReference type="SAM" id="Coils"/>
    </source>
</evidence>
<dbReference type="Pfam" id="PF07728">
    <property type="entry name" value="AAA_5"/>
    <property type="match status" value="9"/>
</dbReference>
<feature type="compositionally biased region" description="Acidic residues" evidence="11">
    <location>
        <begin position="4864"/>
        <end position="4878"/>
    </location>
</feature>
<dbReference type="InterPro" id="IPR025662">
    <property type="entry name" value="Sigma_54_int_dom_ATP-bd_1"/>
</dbReference>
<evidence type="ECO:0000256" key="1">
    <source>
        <dbReference type="ARBA" id="ARBA00004604"/>
    </source>
</evidence>
<feature type="compositionally biased region" description="Basic and acidic residues" evidence="11">
    <location>
        <begin position="4689"/>
        <end position="4698"/>
    </location>
</feature>
<evidence type="ECO:0000256" key="6">
    <source>
        <dbReference type="ARBA" id="ARBA00022840"/>
    </source>
</evidence>
<dbReference type="SMART" id="SM00382">
    <property type="entry name" value="AAA"/>
    <property type="match status" value="6"/>
</dbReference>
<gene>
    <name evidence="13" type="ORF">WJX75_003391</name>
</gene>
<keyword evidence="5 9" id="KW-0547">Nucleotide-binding</keyword>
<feature type="compositionally biased region" description="Basic and acidic residues" evidence="11">
    <location>
        <begin position="4960"/>
        <end position="4970"/>
    </location>
</feature>
<keyword evidence="7 9" id="KW-0143">Chaperone</keyword>
<comment type="subcellular location">
    <subcellularLocation>
        <location evidence="1">Nucleus</location>
        <location evidence="1">Nucleolus</location>
    </subcellularLocation>
    <subcellularLocation>
        <location evidence="2">Nucleus</location>
        <location evidence="2">Nucleoplasm</location>
    </subcellularLocation>
</comment>
<comment type="caution">
    <text evidence="13">The sequence shown here is derived from an EMBL/GenBank/DDBJ whole genome shotgun (WGS) entry which is preliminary data.</text>
</comment>
<evidence type="ECO:0000256" key="9">
    <source>
        <dbReference type="PIRNR" id="PIRNR010340"/>
    </source>
</evidence>
<keyword evidence="8 9" id="KW-0539">Nucleus</keyword>
<comment type="similarity">
    <text evidence="3 9">Belongs to the midasin family.</text>
</comment>
<dbReference type="PIRSF" id="PIRSF010340">
    <property type="entry name" value="Midasin"/>
    <property type="match status" value="1"/>
</dbReference>
<dbReference type="InterPro" id="IPR048617">
    <property type="entry name" value="MDN1_AAA_lid_4"/>
</dbReference>
<feature type="compositionally biased region" description="Acidic residues" evidence="11">
    <location>
        <begin position="4973"/>
        <end position="4987"/>
    </location>
</feature>
<dbReference type="Gene3D" id="3.40.50.300">
    <property type="entry name" value="P-loop containing nucleotide triphosphate hydrolases"/>
    <property type="match status" value="6"/>
</dbReference>
<dbReference type="InterPro" id="IPR002035">
    <property type="entry name" value="VWF_A"/>
</dbReference>
<dbReference type="Pfam" id="PF17867">
    <property type="entry name" value="AAA_lid_7"/>
    <property type="match status" value="3"/>
</dbReference>
<dbReference type="Pfam" id="PF17865">
    <property type="entry name" value="AAA_lid_5"/>
    <property type="match status" value="1"/>
</dbReference>
<dbReference type="InterPro" id="IPR003593">
    <property type="entry name" value="AAA+_ATPase"/>
</dbReference>
<evidence type="ECO:0000256" key="2">
    <source>
        <dbReference type="ARBA" id="ARBA00004642"/>
    </source>
</evidence>
<feature type="compositionally biased region" description="Basic and acidic residues" evidence="11">
    <location>
        <begin position="4497"/>
        <end position="4533"/>
    </location>
</feature>
<feature type="compositionally biased region" description="Acidic residues" evidence="11">
    <location>
        <begin position="4608"/>
        <end position="4637"/>
    </location>
</feature>
<feature type="compositionally biased region" description="Acidic residues" evidence="11">
    <location>
        <begin position="4468"/>
        <end position="4489"/>
    </location>
</feature>
<name>A0ABR2YV45_9CHLO</name>
<accession>A0ABR2YV45</accession>
<dbReference type="PANTHER" id="PTHR48103:SF2">
    <property type="entry name" value="MIDASIN"/>
    <property type="match status" value="1"/>
</dbReference>
<feature type="region of interest" description="Disordered" evidence="11">
    <location>
        <begin position="4422"/>
        <end position="5002"/>
    </location>
</feature>
<evidence type="ECO:0000256" key="5">
    <source>
        <dbReference type="ARBA" id="ARBA00022741"/>
    </source>
</evidence>
<evidence type="ECO:0000259" key="12">
    <source>
        <dbReference type="PROSITE" id="PS50234"/>
    </source>
</evidence>
<feature type="coiled-coil region" evidence="10">
    <location>
        <begin position="3853"/>
        <end position="3880"/>
    </location>
</feature>
<dbReference type="InterPro" id="IPR040848">
    <property type="entry name" value="AAA_lid_7"/>
</dbReference>
<dbReference type="InterPro" id="IPR012099">
    <property type="entry name" value="Midasin"/>
</dbReference>
<feature type="compositionally biased region" description="Acidic residues" evidence="11">
    <location>
        <begin position="4705"/>
        <end position="4718"/>
    </location>
</feature>
<feature type="compositionally biased region" description="Basic and acidic residues" evidence="11">
    <location>
        <begin position="4427"/>
        <end position="4451"/>
    </location>
</feature>
<organism evidence="13 14">
    <name type="scientific">Coccomyxa subellipsoidea</name>
    <dbReference type="NCBI Taxonomy" id="248742"/>
    <lineage>
        <taxon>Eukaryota</taxon>
        <taxon>Viridiplantae</taxon>
        <taxon>Chlorophyta</taxon>
        <taxon>core chlorophytes</taxon>
        <taxon>Trebouxiophyceae</taxon>
        <taxon>Trebouxiophyceae incertae sedis</taxon>
        <taxon>Coccomyxaceae</taxon>
        <taxon>Coccomyxa</taxon>
    </lineage>
</organism>
<dbReference type="InterPro" id="IPR041190">
    <property type="entry name" value="Midasin_AAA_lid_5"/>
</dbReference>
<reference evidence="13 14" key="1">
    <citation type="journal article" date="2024" name="Nat. Commun.">
        <title>Phylogenomics reveals the evolutionary origins of lichenization in chlorophyte algae.</title>
        <authorList>
            <person name="Puginier C."/>
            <person name="Libourel C."/>
            <person name="Otte J."/>
            <person name="Skaloud P."/>
            <person name="Haon M."/>
            <person name="Grisel S."/>
            <person name="Petersen M."/>
            <person name="Berrin J.G."/>
            <person name="Delaux P.M."/>
            <person name="Dal Grande F."/>
            <person name="Keller J."/>
        </authorList>
    </citation>
    <scope>NUCLEOTIDE SEQUENCE [LARGE SCALE GENOMIC DNA]</scope>
    <source>
        <strain evidence="13 14">SAG 216-7</strain>
    </source>
</reference>
<keyword evidence="6 9" id="KW-0067">ATP-binding</keyword>
<feature type="compositionally biased region" description="Low complexity" evidence="11">
    <location>
        <begin position="4852"/>
        <end position="4863"/>
    </location>
</feature>
<dbReference type="PROSITE" id="PS00675">
    <property type="entry name" value="SIGMA54_INTERACT_1"/>
    <property type="match status" value="2"/>
</dbReference>
<feature type="compositionally biased region" description="Low complexity" evidence="11">
    <location>
        <begin position="4901"/>
        <end position="4916"/>
    </location>
</feature>
<protein>
    <recommendedName>
        <fullName evidence="4 9">Midasin</fullName>
    </recommendedName>
</protein>
<dbReference type="Proteomes" id="UP001491310">
    <property type="component" value="Unassembled WGS sequence"/>
</dbReference>
<evidence type="ECO:0000313" key="13">
    <source>
        <dbReference type="EMBL" id="KAK9915733.1"/>
    </source>
</evidence>
<dbReference type="SUPFAM" id="SSF53300">
    <property type="entry name" value="vWA-like"/>
    <property type="match status" value="1"/>
</dbReference>
<dbReference type="Pfam" id="PF21108">
    <property type="entry name" value="MDN1_4th"/>
    <property type="match status" value="1"/>
</dbReference>
<dbReference type="InterPro" id="IPR011704">
    <property type="entry name" value="ATPase_dyneun-rel_AAA"/>
</dbReference>
<dbReference type="SUPFAM" id="SSF52540">
    <property type="entry name" value="P-loop containing nucleoside triphosphate hydrolases"/>
    <property type="match status" value="6"/>
</dbReference>
<dbReference type="InterPro" id="IPR027417">
    <property type="entry name" value="P-loop_NTPase"/>
</dbReference>
<sequence>MERQNSFNWAGALPALLGRFPSLEDEPQLGALLQSQNPPSILRILDALQSLLIRPSLTLAIGSCFRPVLLSLVSALVDARLSSATCSSASHAAISVALVSLLDLAPHLERVVVRYMEAAEPTFHQLLAGPQSLLNVSTPIEPITQIHMARAALRMLQLCPGLGDEWSLAPIHSLLLQSDADVRWAGVECMAIMTKMSDAGKESLRAQVLSGEEALACGLRWRQDRLRYTVERAGLWMQPPPHFCSIGTPGLASAAQSRGPFVMTETVSRNLEAAALVLCQRRPLLLEGPPGSGKSALVEKLAAVTGNSDFIHMHVDDQMDAKSLLGAYVCTTVPGEFVWQPGPLTQAVAEGKWLVIEDINLAPMDVLAALIPLLERRQLQLPQRAQSLSAAEGFQLLATITSSPGGGSGGAYGSSQGVRDLLGSLLASVTVQPPAAQEQLTILSQTHPLLAPLLPAALATLRLIRLAAGQATPDKDAIEGPSEWDSLARGALEAAGLHAGDAALHVGRHFSMRDVLKWCRRMQSVHAPLLQRSVRRHDRPEIYPDVSVLPVAMREAAFLESADCYTVMIAKPEARRKVLAAMLALWALPEDVMEQYLVLKKPMIQENGADVIVGRAVLPKILTQAEQNASKKARKFSFARTGQAMRAMEAVAVATAQQEPVLLVGETGTGKTTLVQQIAEQVGANLVVLNLSQQTDSADLLGGFQPVEPRHALLPLLDRFQGIVRRTWHRGKNDEFLGRAIKYAQRRKWSSLLKAFHTAIGKVEAADSQTAGDDEAQGSKRAGKRKKLFDSNLREEWLQFKEDLTAAERAAKVAEGGFAFAFKEGALVQALRNGDWILLDEINLAPSEALERLAGLLENERASITLMEKGTTDAVPRQANFRLFAAMNPATDAGKRELPAALRNRFTEIFVPEPSLREDLRGLVAAYLRDTVPNPPLDAVVDFYLAAKLEAERKLVDGAGSKPAYNLRTMCRALEYARTVLPVYGLQRALYDGCSMAFHTQLAPSSAPVMEGLLQTHILGPGTKMKALLRAPAQPQGGSHVLFDHFWVEAGDQPLPESGAEAEAGRVQFVATPSVQGHLRSLARASLTRRYPVLLQGPTSSGKTSLVTHLARATGHRCVRINNHEQTDLQEYLGSYVADEAGRLVFREGALVTAVRAGHWVILDELNLAPSEVLEALNRLLDDNRELYVPELGEVVRPHPHFMLFATQNPAGAYGGRKALSRAFRSRFLELHVGDIPDSELAHILQLRCALAPSYAAKLVAVMRELQRQRQATNVFAGKHGFITPRDLFKWAGRGAVGYQELGENGYLLLAERLRNPNERALVQKAIEDTMRVKIDPQELYQREGGAPQLRLQEALRLKAQDTDAHTLALQAALSGIVWTASMRRMYTLVDRCLENAEPVLLVGETGTGKTTVCQMAALMRGQRLHILNCNQHTEVSDFLGGFRPARDRAGALVRLEAAVETIRASPLVECYGINVPQAPASLGAPDLLDTAKAATKAVNAVEAATKDDGSAHEVQGLIEALRTAAAEATSAAVAARAPFQWVDGPLVTAMRQGDIILIDELNLAEDAVLERMNSVLEPGHTLTLAEKGGTGAEEVVAAAGFRLVATMNPGGDYGKRELSPALANRFTTIWVPPIEDEAELAQILNARLSDEDVRREVAGRLLGFWRFFRGTSGPAAGGALSVRDLLAWAGFVNAAAPRIGALAAYAHGAHLVLLDGIGLGIGLPAQTAQRLHAMCQEYLLQQLPEAARPAALAAAGHMVLDTSDAHPQHSAGPHDEDPNAMNIDNNASCTTVAQGVTAGVASPGSTWGIPPFFVERGPHGGAESGAAFDFRAPTTARNALRVLRALQLKRSVLLEGSPGVGKTALVAALARASGRRHVRINLSEQTDIMDLLGADLPVEGGLPGQFAWCDGPLLAALKAGDWVLLDELNLAGQSVLEGLNALLDHRAEVYIPELGASFQCPPTFRIFAAQNPVQEGGGRRGLPKSFLNRFTRVHVELLDVHDLHFIAGSLHPAVPVGVRQRMISFLQTLHVGANKARSFGGVGGPWEFNLRDLLRWCQLVETVTGARQAGGGDGMAKGAAAHFARLLFLQRMRTAADRAFVSRAFAEHWGTALPDARLPSILASPEAINIGWASLQRSQQGASMRDEVQLLQGQGAALESLAQCMQLSWMCILVGPSGSGKTSLAQVVAGLTGQELVQIALTSSTDTSDLLGGFEQLEPRRQLQEAADEVGCMLPADAAADAAFQISKASRSVADLTTTLLERIGDGVAGRFEWVDGALTRAIEEGRWVLLDNANMCMATVLDRLNPLLEPAGTLLLNEAGTANGRPRVLRPHPNFRLILALDPKHGELSRAMRNRGIEVFVADAPAEDVEEEVDATATLLDSHETCESQDPMALLALQGVPGSALPRSMVAAHLAVAQEAARCHRRRPSARELKQWASLARLLGLRLLRFAVLCFAERASTLDWRRRLQWLSALSELAAGLATESRRAREAIAQASKAVADALRHATFQELLQLWPSTQTLLEAILLPDAQMAAKSRPLLPGTLAMVPQEALWALPALILSARHSAVRAAAMHTSLLSAVLKAAGAVSAPSVLQLSYTRYINPQVRAWTAAPHPVLDSVYPALAALSAFEAALLNPQSDHQLLWTAQLAHQVALFQEWRDALWQLVHGGLTSTAAPAALALQEEPFAFAWLRLTKALRAIAAAAPGAAALAEAERLAGIVDQIGPDGERRASRETVAAVAAALSSDWGLRRALLEGMGLFTMASALAAGRKSGPSASRLAGMDAAQAANSALAIVSALQERAEKAVEQALAKTGDERSIIRNGAPLLDKPLGGGALPEVFPLQLMVNNTIHLLTLELLPFQDHWTLQSQRQILHAATVMSLSQKRIDVSETKEAMRMLLLPGYTGAGRSIGDFAPLQLLLWLLDAEDDGANAQQQLPQLAHEMWFTWHAALWDCNGRSQSPTAVSHASLSGLVAAVLDASRKSSLATRTARSLQLKLAARHVSKWSTEKALPTGPAAAALEWASLGALLASVIAAHRPSLPDVAVHEALDAAVASLLDSTAVSGAADTPAARAEGLAQQFASLLATSSHSLLVQLLQPVLLPLLSLVLEGSQAAKAAGSAAAYGADMLSAEAKRGAAWVLLGAARLHLASPPPGADPAAKYSHKRVHLLAVLDDVLAELEVRRALQRLPLGPDESHSIAALEQRAAALRARAEELRAQTVPRPQPSQYPALQQELARFMHNLGSVQRIAALLQALQAGQHGAVEQAGVWQQNADAWSIRLLPAFPLYADLLQPVALAVYEMRAGFSMLTHAQTALQTVGTSLEMGAILAQLMAFPATNTRAGALLLCSPAAVSVTASTARHSASGQSAVSVEVAVYSARLNVLRAALHSAAQAVLVAAPNDSSPAIPITSGLPSGPMQQFEAVLTALLGAWEEVKAAEEARAQLEAQLYKTKAQSTTILTEEEEEEADYKLTFPDHSAAFADILDAEGDDGMLELAAPAASSAEEQATEAEAGSAAAHALLQGDLLEDIVQEHARVFRHVAGAQGSASELDSREVFKHAYDLGALLMSKHASAGGVLPSEVDADTASGHLMRICLEQQRLSEAPAATSSDAAGPEAAFDMEKPSLAEAGLMEEPVQALRARLAQLLADWPDHPILAQLLVLCDRLLGMAAEAPLKAALTGLELLLARSQVWQETAASHVSLTPQLERLAALALRWRRLQLSAWRSLIRTLGRRHAAGAHRSWFHLYRMLMAPSEADADAAEQDMAVAVEQFMQSATLGEFQRRLDLIWTFRCQAAAKGSLAQKLAALLENVHSYYGQFLPLVDKAIKDSLAPIEKRLEDFVKLAKWEDRGYHSLKQSTEKAQRQLHKLQRQANAALKQPSAAVLADAAKAMGMADLTAPESIFTDSTRQRRKKAEAASPTEEEFIAQAAQDVVHWRAFCTAVTAYLTTLATPVATEAEAVQADGATLYHQRIPQLAQRMQTVLASTLEDIGRQASHAGSLDSLAGEVAQRALELRGAADKGARSRKKKALTDLLQALAAAGLSKQRSAVPSAERSVHSWFTQASPGALLDQLLEAEARSQSAVPVESVAQARTLWSKADTYYFRNVARIQRLWEAAQAPSKDLSQREVAAAQRLSEHALFLQRRQRAFLGRLAAAAARLRSLAATLSDFSDGADAPVTVPPQDAYISWSQKQAQQLEDLDVLVGGSVQLLEAFAAVESAAQPNKQLKPVDAWSSAMEAAVTSVLLWAQAAQASGPAEAHKPGGAEEGGEEEQAPSITDLMKELEGHAALQRLDATCSAAEALTAQIAALGTSDAPAGAGAMAAQSAALAPLLGMAAGALQAVGARYLALHKALAKLGYVAGSLFVGLMQEGFCTAEASEEEAVGGEGGSFKEAEGTGMGEGEGAKDVSDQITDEDQLLGAQQKDQPADAPKEEEAKQQPKEEEDAKGVEMEGDFEGDIHDVPSDAENSEEEEGDEEEGDRLDQEMGDVGEQGEVVDERMWGDEDKPEPGQKPGEEKYEKDAPVQVDDKKNLEYQAGQEEEAGGEQGKEPQEKDADGQKDKKAPDEAPAQDQEGGDEEQAEEDGEGPINEDTEEGYEQRQFAAPQAPEEELELPEDMALDGEQGDEEGQEGNEEETGAEHPHDAVQQPFPEGADKEDAPGDQPDEQGPDTATPEEGPPEEGAEEEDEAGAKALEEGGRNQALDDAAEAGEEEEEEAEPAAQHGWEGEQPQQEALPEAGPKGLASQAAAAQAAAQPDARGVGDTDEKEAEAAGGQDQGPMAEDLSAPATPPQAHSSRLGASEAGRQGRGRAAAAEGGEQPPSRQEPAMQQANPYRSLGDAMEQWRRRLSVNMDSAAAPDAQDAAADEAADDMTQDEDAAGGSYEFVPEGDRKQADDTQALAPATEEQAREAAAPEAGGAGGDNDEDMPDAGAASDEEEATVAQPEGPDDEHQALQGSRQQRADANRRAGIAEESTDEEMGEEAEQESDMAGGQGGLHSGEEGHDAALDSFVASLLQRTSLNGSPGEDIEGGDGEVSEEEAAALRAQMEELLRQPTAPGSPDDADAQYGRDMWARCEALTAGLAGELAEQLRLILEPTRATRLAGEYRSGKRLNMRRVIAYIASHFRKDKIWLRRTRPDQRTYQVVLAVDDSRSMAENGCGGFALEAVTLLARALARLEVGQLGVLRFGGTGHVRLLHALDGPFTDANGPDVLSALRFDQDNTLADRPMVELLTMLMHMLDLARASAAAHGAAQQLHQLVLVLADGRFHEKDSLRRMVMEASSRPGVLLAFIILDNPAASVLDMQAVQFVGGQPSFSKYLDSFPFPFYIVLRDLASLPSTLASLLRQWFELSAAGAMG</sequence>
<dbReference type="InterPro" id="IPR036465">
    <property type="entry name" value="vWFA_dom_sf"/>
</dbReference>
<feature type="region of interest" description="Disordered" evidence="11">
    <location>
        <begin position="4256"/>
        <end position="4276"/>
    </location>
</feature>
<feature type="region of interest" description="Disordered" evidence="11">
    <location>
        <begin position="5020"/>
        <end position="5040"/>
    </location>
</feature>
<feature type="compositionally biased region" description="Acidic residues" evidence="11">
    <location>
        <begin position="5026"/>
        <end position="5040"/>
    </location>
</feature>
<keyword evidence="14" id="KW-1185">Reference proteome</keyword>
<evidence type="ECO:0000256" key="8">
    <source>
        <dbReference type="ARBA" id="ARBA00023242"/>
    </source>
</evidence>
<evidence type="ECO:0000256" key="3">
    <source>
        <dbReference type="ARBA" id="ARBA00007188"/>
    </source>
</evidence>
<feature type="compositionally biased region" description="Acidic residues" evidence="11">
    <location>
        <begin position="4574"/>
        <end position="4596"/>
    </location>
</feature>
<evidence type="ECO:0000313" key="14">
    <source>
        <dbReference type="Proteomes" id="UP001491310"/>
    </source>
</evidence>
<feature type="compositionally biased region" description="Acidic residues" evidence="11">
    <location>
        <begin position="4922"/>
        <end position="4939"/>
    </location>
</feature>
<proteinExistence type="inferred from homology"/>
<dbReference type="PANTHER" id="PTHR48103">
    <property type="entry name" value="MIDASIN-RELATED"/>
    <property type="match status" value="1"/>
</dbReference>
<evidence type="ECO:0000256" key="11">
    <source>
        <dbReference type="SAM" id="MobiDB-lite"/>
    </source>
</evidence>
<evidence type="ECO:0000256" key="4">
    <source>
        <dbReference type="ARBA" id="ARBA00017143"/>
    </source>
</evidence>
<feature type="compositionally biased region" description="Low complexity" evidence="11">
    <location>
        <begin position="4799"/>
        <end position="4822"/>
    </location>
</feature>
<dbReference type="PROSITE" id="PS50234">
    <property type="entry name" value="VWFA"/>
    <property type="match status" value="1"/>
</dbReference>
<dbReference type="EMBL" id="JALJOT010000004">
    <property type="protein sequence ID" value="KAK9915733.1"/>
    <property type="molecule type" value="Genomic_DNA"/>
</dbReference>
<feature type="region of interest" description="Disordered" evidence="11">
    <location>
        <begin position="1764"/>
        <end position="1786"/>
    </location>
</feature>
<feature type="compositionally biased region" description="Acidic residues" evidence="11">
    <location>
        <begin position="4677"/>
        <end position="4688"/>
    </location>
</feature>
<evidence type="ECO:0000256" key="7">
    <source>
        <dbReference type="ARBA" id="ARBA00023186"/>
    </source>
</evidence>
<feature type="domain" description="VWFA" evidence="12">
    <location>
        <begin position="5143"/>
        <end position="5343"/>
    </location>
</feature>